<gene>
    <name evidence="2" type="ORF">NG653_06430</name>
</gene>
<dbReference type="Pfam" id="PF00756">
    <property type="entry name" value="Esterase"/>
    <property type="match status" value="1"/>
</dbReference>
<organism evidence="2 3">
    <name type="scientific">Robiginitalea marina</name>
    <dbReference type="NCBI Taxonomy" id="2954105"/>
    <lineage>
        <taxon>Bacteria</taxon>
        <taxon>Pseudomonadati</taxon>
        <taxon>Bacteroidota</taxon>
        <taxon>Flavobacteriia</taxon>
        <taxon>Flavobacteriales</taxon>
        <taxon>Flavobacteriaceae</taxon>
        <taxon>Robiginitalea</taxon>
    </lineage>
</organism>
<protein>
    <submittedName>
        <fullName evidence="2">Esterase</fullName>
    </submittedName>
</protein>
<evidence type="ECO:0000313" key="3">
    <source>
        <dbReference type="Proteomes" id="UP001206312"/>
    </source>
</evidence>
<evidence type="ECO:0000256" key="1">
    <source>
        <dbReference type="SAM" id="SignalP"/>
    </source>
</evidence>
<dbReference type="Gene3D" id="1.25.40.10">
    <property type="entry name" value="Tetratricopeptide repeat domain"/>
    <property type="match status" value="1"/>
</dbReference>
<reference evidence="2 3" key="1">
    <citation type="submission" date="2022-06" db="EMBL/GenBank/DDBJ databases">
        <authorList>
            <person name="Xuan X."/>
        </authorList>
    </citation>
    <scope>NUCLEOTIDE SEQUENCE [LARGE SCALE GENOMIC DNA]</scope>
    <source>
        <strain evidence="2 3">2V75</strain>
    </source>
</reference>
<feature type="signal peptide" evidence="1">
    <location>
        <begin position="1"/>
        <end position="19"/>
    </location>
</feature>
<dbReference type="InterPro" id="IPR000801">
    <property type="entry name" value="Esterase-like"/>
</dbReference>
<keyword evidence="3" id="KW-1185">Reference proteome</keyword>
<dbReference type="InterPro" id="IPR029058">
    <property type="entry name" value="AB_hydrolase_fold"/>
</dbReference>
<comment type="caution">
    <text evidence="2">The sequence shown here is derived from an EMBL/GenBank/DDBJ whole genome shotgun (WGS) entry which is preliminary data.</text>
</comment>
<sequence length="381" mass="43738">MKRLLCLALGLWATLPGVAQVKEEIFESFKLQERRNVRYYIPENLSPDKKYPLVVVLDAEYLFDLVVATSRFYSRFQGMPEALVVGIAQSPGGLRLEDCAFEEDTGLPTEKGKKFFEFLGMEIVPFMVSAYQAAPFKMFVGYDLTANFGNYYLFKDTSLFNAFISISPDLAPEMETRIPARIADLDQTLFYHLIVEGDQGKPDPRLSQLNTALKQINREGFSYTFDQYDQANEVSVATYGIGKAWEHTFEIFKPISPQEYREKILTSEEPVFNYLEKKYQTIEQLFGFRQEVALNDIMAIYAGCRKKGDFESLKSLSDLCKEAFPDTMLGFYFEGEYYEQAGEPKKALRTFEKAFGMKEIDFLTKEMALEKMDALKADFGF</sequence>
<keyword evidence="1" id="KW-0732">Signal</keyword>
<dbReference type="EMBL" id="JAMXIB010000004">
    <property type="protein sequence ID" value="MCO5724484.1"/>
    <property type="molecule type" value="Genomic_DNA"/>
</dbReference>
<proteinExistence type="predicted"/>
<feature type="chain" id="PRO_5045368130" evidence="1">
    <location>
        <begin position="20"/>
        <end position="381"/>
    </location>
</feature>
<evidence type="ECO:0000313" key="2">
    <source>
        <dbReference type="EMBL" id="MCO5724484.1"/>
    </source>
</evidence>
<accession>A0ABT1AXR8</accession>
<dbReference type="InterPro" id="IPR011990">
    <property type="entry name" value="TPR-like_helical_dom_sf"/>
</dbReference>
<name>A0ABT1AXR8_9FLAO</name>
<dbReference type="SUPFAM" id="SSF53474">
    <property type="entry name" value="alpha/beta-Hydrolases"/>
    <property type="match status" value="1"/>
</dbReference>
<dbReference type="Gene3D" id="3.40.50.1820">
    <property type="entry name" value="alpha/beta hydrolase"/>
    <property type="match status" value="1"/>
</dbReference>
<dbReference type="Proteomes" id="UP001206312">
    <property type="component" value="Unassembled WGS sequence"/>
</dbReference>
<dbReference type="RefSeq" id="WP_252740862.1">
    <property type="nucleotide sequence ID" value="NZ_JAMXIB010000004.1"/>
</dbReference>